<dbReference type="PRINTS" id="PR00344">
    <property type="entry name" value="BCTRLSENSOR"/>
</dbReference>
<comment type="subunit">
    <text evidence="10">At low DSF concentrations, interacts with RpfF.</text>
</comment>
<keyword evidence="7" id="KW-0378">Hydrolase</keyword>
<dbReference type="EMBL" id="FQXZ01000039">
    <property type="protein sequence ID" value="SHI28812.1"/>
    <property type="molecule type" value="Genomic_DNA"/>
</dbReference>
<dbReference type="InterPro" id="IPR003661">
    <property type="entry name" value="HisK_dim/P_dom"/>
</dbReference>
<dbReference type="SMART" id="SM00448">
    <property type="entry name" value="REC"/>
    <property type="match status" value="1"/>
</dbReference>
<dbReference type="InterPro" id="IPR036097">
    <property type="entry name" value="HisK_dim/P_sf"/>
</dbReference>
<dbReference type="InterPro" id="IPR036890">
    <property type="entry name" value="HATPase_C_sf"/>
</dbReference>
<keyword evidence="13" id="KW-0472">Membrane</keyword>
<dbReference type="GO" id="GO:0000155">
    <property type="term" value="F:phosphorelay sensor kinase activity"/>
    <property type="evidence" value="ECO:0007669"/>
    <property type="project" value="InterPro"/>
</dbReference>
<dbReference type="InterPro" id="IPR005467">
    <property type="entry name" value="His_kinase_dom"/>
</dbReference>
<proteinExistence type="predicted"/>
<dbReference type="FunFam" id="1.10.287.130:FF:000002">
    <property type="entry name" value="Two-component osmosensing histidine kinase"/>
    <property type="match status" value="1"/>
</dbReference>
<dbReference type="EC" id="2.7.13.3" evidence="2"/>
<sequence length="900" mass="102819">MKKYQVGKLLIMSMFKNLSIKFRLIILCIIPTVIICWGAYYWAEQTRARLNGYADITLKVSALEQVSALSTEFYRLFTLRNQSELITEEQQDNFTVLTRNLIHELQPYQGDLFSSVDKHVVIANLNELAHLIQQLNQVHGEDLSAQSMWGFDLMYEILAALQKQLDSQVSPKTYQLSAVFDYLSWFLYWVEREAWLMQDIRQHRKIDVSLRQEYFEAIARQQSYLDNFVNFGATGMQLEQITKLLSKKEFQRSGMLRDKIMRGQIEPEFLEQYINDLESQQNAIYQLFAGFSATLSKSINQYVKEDKRSILMTFISIFFILCGLIWISVSTSYRISSKLNLILQTMNRLNDKKSKNIEPIAVDGNDEFSRFILNLNEIIQQLSEHEACLIQAKEEAIAANRAKSVFLANMSHEIRTPLNGIVGLTEILTMNGLKPGQRDIIADIETSSQTLLILINDILDLSKIESGRLTISSHTFNLKELVYDTVNLMKSNAVAQFNELQIKLDSHLPDYVMTDEFRLKQILTNLLSNATKFTQEGYITTYVSFDEACSRLVFRVEDTGIGIDAQKLPTIFELFRQEDDSITRRYGGTGLGLPICKQLLDLMNGSLDVESIKGKGSCFAFSLPVELPRQSSANEINFDIDALLISNKSIYTQNIQQDSSRMGIRLVTVESIQDVDKQVLRKPDFVLYCPCLTRSANREITELRLIFPESRIMTCQHHLFMSRELINLADMNITLPFLGMRFEAAIRDALVVMSDLNDNHALHGQSSRAGIRILVVEDNLMNQKIASFFLDKAEYEYTVVNNGQEALDVITQGGQYSAILMDCMMPVMDGLTATKKIRSWEIDNQLARIPIIALTASVLDEDIEKCYEAGMDAYLPKPYKSEQLLKVFNELQVYSSGGEI</sequence>
<dbReference type="AlphaFoldDB" id="A0A1M5ZX78"/>
<dbReference type="Pfam" id="PF00072">
    <property type="entry name" value="Response_reg"/>
    <property type="match status" value="1"/>
</dbReference>
<dbReference type="SUPFAM" id="SSF52172">
    <property type="entry name" value="CheY-like"/>
    <property type="match status" value="1"/>
</dbReference>
<evidence type="ECO:0000259" key="14">
    <source>
        <dbReference type="PROSITE" id="PS50109"/>
    </source>
</evidence>
<dbReference type="SMART" id="SM00387">
    <property type="entry name" value="HATPase_c"/>
    <property type="match status" value="1"/>
</dbReference>
<dbReference type="SUPFAM" id="SSF47384">
    <property type="entry name" value="Homodimeric domain of signal transducing histidine kinase"/>
    <property type="match status" value="1"/>
</dbReference>
<dbReference type="PROSITE" id="PS50109">
    <property type="entry name" value="HIS_KIN"/>
    <property type="match status" value="1"/>
</dbReference>
<dbReference type="InterPro" id="IPR001789">
    <property type="entry name" value="Sig_transdc_resp-reg_receiver"/>
</dbReference>
<dbReference type="InterPro" id="IPR004358">
    <property type="entry name" value="Sig_transdc_His_kin-like_C"/>
</dbReference>
<dbReference type="SMART" id="SM00388">
    <property type="entry name" value="HisKA"/>
    <property type="match status" value="1"/>
</dbReference>
<dbReference type="InterPro" id="IPR011006">
    <property type="entry name" value="CheY-like_superfamily"/>
</dbReference>
<feature type="transmembrane region" description="Helical" evidence="13">
    <location>
        <begin position="310"/>
        <end position="329"/>
    </location>
</feature>
<dbReference type="InterPro" id="IPR003594">
    <property type="entry name" value="HATPase_dom"/>
</dbReference>
<evidence type="ECO:0000256" key="12">
    <source>
        <dbReference type="PROSITE-ProRule" id="PRU00169"/>
    </source>
</evidence>
<evidence type="ECO:0000256" key="3">
    <source>
        <dbReference type="ARBA" id="ARBA00022553"/>
    </source>
</evidence>
<evidence type="ECO:0000256" key="13">
    <source>
        <dbReference type="SAM" id="Phobius"/>
    </source>
</evidence>
<evidence type="ECO:0000313" key="16">
    <source>
        <dbReference type="EMBL" id="SHI28812.1"/>
    </source>
</evidence>
<keyword evidence="17" id="KW-1185">Reference proteome</keyword>
<dbReference type="STRING" id="1216006.VA7868_03372"/>
<feature type="domain" description="Histidine kinase" evidence="14">
    <location>
        <begin position="409"/>
        <end position="627"/>
    </location>
</feature>
<dbReference type="CDD" id="cd17546">
    <property type="entry name" value="REC_hyHK_CKI1_RcsC-like"/>
    <property type="match status" value="1"/>
</dbReference>
<dbReference type="FunFam" id="3.30.565.10:FF:000010">
    <property type="entry name" value="Sensor histidine kinase RcsC"/>
    <property type="match status" value="1"/>
</dbReference>
<protein>
    <recommendedName>
        <fullName evidence="11">Sensory/regulatory protein RpfC</fullName>
        <ecNumber evidence="2">2.7.13.3</ecNumber>
    </recommendedName>
</protein>
<feature type="domain" description="Response regulatory" evidence="15">
    <location>
        <begin position="772"/>
        <end position="892"/>
    </location>
</feature>
<dbReference type="PROSITE" id="PS50110">
    <property type="entry name" value="RESPONSE_REGULATORY"/>
    <property type="match status" value="1"/>
</dbReference>
<keyword evidence="8" id="KW-0067">ATP-binding</keyword>
<comment type="catalytic activity">
    <reaction evidence="1">
        <text>ATP + protein L-histidine = ADP + protein N-phospho-L-histidine.</text>
        <dbReference type="EC" id="2.7.13.3"/>
    </reaction>
</comment>
<dbReference type="CDD" id="cd16922">
    <property type="entry name" value="HATPase_EvgS-ArcB-TorS-like"/>
    <property type="match status" value="1"/>
</dbReference>
<gene>
    <name evidence="16" type="primary">barA_2</name>
    <name evidence="16" type="ORF">VA7868_03372</name>
</gene>
<keyword evidence="3 12" id="KW-0597">Phosphoprotein</keyword>
<feature type="transmembrane region" description="Helical" evidence="13">
    <location>
        <begin position="20"/>
        <end position="43"/>
    </location>
</feature>
<dbReference type="SUPFAM" id="SSF55874">
    <property type="entry name" value="ATPase domain of HSP90 chaperone/DNA topoisomerase II/histidine kinase"/>
    <property type="match status" value="1"/>
</dbReference>
<evidence type="ECO:0000256" key="5">
    <source>
        <dbReference type="ARBA" id="ARBA00022741"/>
    </source>
</evidence>
<dbReference type="Proteomes" id="UP000184608">
    <property type="component" value="Unassembled WGS sequence"/>
</dbReference>
<dbReference type="GO" id="GO:0016787">
    <property type="term" value="F:hydrolase activity"/>
    <property type="evidence" value="ECO:0007669"/>
    <property type="project" value="UniProtKB-KW"/>
</dbReference>
<evidence type="ECO:0000256" key="10">
    <source>
        <dbReference type="ARBA" id="ARBA00064003"/>
    </source>
</evidence>
<dbReference type="Pfam" id="PF02518">
    <property type="entry name" value="HATPase_c"/>
    <property type="match status" value="1"/>
</dbReference>
<dbReference type="Gene3D" id="3.40.50.2300">
    <property type="match status" value="1"/>
</dbReference>
<name>A0A1M5ZX78_9VIBR</name>
<dbReference type="Gene3D" id="3.30.565.10">
    <property type="entry name" value="Histidine kinase-like ATPase, C-terminal domain"/>
    <property type="match status" value="1"/>
</dbReference>
<reference evidence="16 17" key="1">
    <citation type="submission" date="2016-11" db="EMBL/GenBank/DDBJ databases">
        <authorList>
            <person name="Jaros S."/>
            <person name="Januszkiewicz K."/>
            <person name="Wedrychowicz H."/>
        </authorList>
    </citation>
    <scope>NUCLEOTIDE SEQUENCE [LARGE SCALE GENOMIC DNA]</scope>
    <source>
        <strain evidence="16 17">CECT 7868</strain>
    </source>
</reference>
<dbReference type="Pfam" id="PF00512">
    <property type="entry name" value="HisKA"/>
    <property type="match status" value="1"/>
</dbReference>
<keyword evidence="6 16" id="KW-0418">Kinase</keyword>
<keyword evidence="5" id="KW-0547">Nucleotide-binding</keyword>
<keyword evidence="9" id="KW-0902">Two-component regulatory system</keyword>
<feature type="modified residue" description="4-aspartylphosphate" evidence="12">
    <location>
        <position position="822"/>
    </location>
</feature>
<evidence type="ECO:0000256" key="8">
    <source>
        <dbReference type="ARBA" id="ARBA00022840"/>
    </source>
</evidence>
<evidence type="ECO:0000256" key="4">
    <source>
        <dbReference type="ARBA" id="ARBA00022679"/>
    </source>
</evidence>
<keyword evidence="13" id="KW-1133">Transmembrane helix</keyword>
<keyword evidence="13" id="KW-0812">Transmembrane</keyword>
<dbReference type="PANTHER" id="PTHR45339">
    <property type="entry name" value="HYBRID SIGNAL TRANSDUCTION HISTIDINE KINASE J"/>
    <property type="match status" value="1"/>
</dbReference>
<evidence type="ECO:0000259" key="15">
    <source>
        <dbReference type="PROSITE" id="PS50110"/>
    </source>
</evidence>
<dbReference type="OrthoDB" id="9810730at2"/>
<dbReference type="PANTHER" id="PTHR45339:SF1">
    <property type="entry name" value="HYBRID SIGNAL TRANSDUCTION HISTIDINE KINASE J"/>
    <property type="match status" value="1"/>
</dbReference>
<dbReference type="Gene3D" id="1.10.287.130">
    <property type="match status" value="1"/>
</dbReference>
<accession>A0A1M5ZX78</accession>
<evidence type="ECO:0000256" key="9">
    <source>
        <dbReference type="ARBA" id="ARBA00023012"/>
    </source>
</evidence>
<keyword evidence="4 16" id="KW-0808">Transferase</keyword>
<evidence type="ECO:0000256" key="1">
    <source>
        <dbReference type="ARBA" id="ARBA00000085"/>
    </source>
</evidence>
<dbReference type="GO" id="GO:0005524">
    <property type="term" value="F:ATP binding"/>
    <property type="evidence" value="ECO:0007669"/>
    <property type="project" value="UniProtKB-KW"/>
</dbReference>
<evidence type="ECO:0000256" key="2">
    <source>
        <dbReference type="ARBA" id="ARBA00012438"/>
    </source>
</evidence>
<evidence type="ECO:0000313" key="17">
    <source>
        <dbReference type="Proteomes" id="UP000184608"/>
    </source>
</evidence>
<organism evidence="16 17">
    <name type="scientific">Vibrio aerogenes CECT 7868</name>
    <dbReference type="NCBI Taxonomy" id="1216006"/>
    <lineage>
        <taxon>Bacteria</taxon>
        <taxon>Pseudomonadati</taxon>
        <taxon>Pseudomonadota</taxon>
        <taxon>Gammaproteobacteria</taxon>
        <taxon>Vibrionales</taxon>
        <taxon>Vibrionaceae</taxon>
        <taxon>Vibrio</taxon>
    </lineage>
</organism>
<evidence type="ECO:0000256" key="11">
    <source>
        <dbReference type="ARBA" id="ARBA00068150"/>
    </source>
</evidence>
<evidence type="ECO:0000256" key="7">
    <source>
        <dbReference type="ARBA" id="ARBA00022801"/>
    </source>
</evidence>
<dbReference type="CDD" id="cd00082">
    <property type="entry name" value="HisKA"/>
    <property type="match status" value="1"/>
</dbReference>
<evidence type="ECO:0000256" key="6">
    <source>
        <dbReference type="ARBA" id="ARBA00022777"/>
    </source>
</evidence>